<dbReference type="Pfam" id="PF01753">
    <property type="entry name" value="zf-MYND"/>
    <property type="match status" value="1"/>
</dbReference>
<comment type="caution">
    <text evidence="7">The sequence shown here is derived from an EMBL/GenBank/DDBJ whole genome shotgun (WGS) entry which is preliminary data.</text>
</comment>
<keyword evidence="3" id="KW-0862">Zinc</keyword>
<evidence type="ECO:0000256" key="2">
    <source>
        <dbReference type="ARBA" id="ARBA00022771"/>
    </source>
</evidence>
<proteinExistence type="predicted"/>
<protein>
    <recommendedName>
        <fullName evidence="6">MYND-type domain-containing protein</fullName>
    </recommendedName>
</protein>
<dbReference type="EMBL" id="PGGS01000134">
    <property type="protein sequence ID" value="PNH08347.1"/>
    <property type="molecule type" value="Genomic_DNA"/>
</dbReference>
<name>A0A2J8A754_9CHLO</name>
<dbReference type="PROSITE" id="PS50865">
    <property type="entry name" value="ZF_MYND_2"/>
    <property type="match status" value="1"/>
</dbReference>
<sequence>MATAQFTVFNSLDALIEMSRSCGGLEAVTALLAAPDVQRLRWAALEQLAAAAPTSADDAANDGDAAAASASGGGGGSDTRGRWLLLQPHVIRLHPEFEGRLACPCVILLAAVIAAPVRWLFCSSDAATVSGAQPSRFRIENAAARLAGAGRLLPPPRRLAALAAACSCTLCLVVEAGLAAAAAKAGGPDGDGGSSGDAAEERIPSLVLGDLLSGLAMVSTAFSMADEAACAPDMLQVDAWVLRARTAAMAAGELRGAAYDEVRTRDPALDADFLVRSLTLMVQGFNSLDAATRAARDELGVLVTLAKLARRDAERPRLGETGRDAASALPDLAQKSAMFLAGTAVNLSALLDDLPLPPRTTREGAQGSGAAVLGRSADATLAAAVREGIALASVTALSILEQMAVRDMDGPGDSSGGGGSSSTGGILRCLAAVAQLLPPGDLLALQPQRTLALLGRLLQRAEELRQLGVGRGSRGRGSGDERRENESSEGRQLSQYAEEVVGVLVHMAADEQLVGAVTGWLRAEASGVAAGAQPQGWQQRCGDLDARALVAALRAWNADAAGCVDGLRDIAATPSPPAADFMGAGGGGGGSGQLLGTARAVIAGAPRGFSDLLMRGGRSVQAPAWPPRVLRLCVNPACRNFGGPTEADLPLRKCSGCKAVRYCGAGCQQQHWREGGHRKECARLRALRGEMDAASEQE</sequence>
<evidence type="ECO:0000256" key="5">
    <source>
        <dbReference type="SAM" id="MobiDB-lite"/>
    </source>
</evidence>
<gene>
    <name evidence="7" type="ORF">TSOC_005067</name>
</gene>
<feature type="region of interest" description="Disordered" evidence="5">
    <location>
        <begin position="469"/>
        <end position="492"/>
    </location>
</feature>
<feature type="compositionally biased region" description="Basic and acidic residues" evidence="5">
    <location>
        <begin position="477"/>
        <end position="489"/>
    </location>
</feature>
<organism evidence="7 8">
    <name type="scientific">Tetrabaena socialis</name>
    <dbReference type="NCBI Taxonomy" id="47790"/>
    <lineage>
        <taxon>Eukaryota</taxon>
        <taxon>Viridiplantae</taxon>
        <taxon>Chlorophyta</taxon>
        <taxon>core chlorophytes</taxon>
        <taxon>Chlorophyceae</taxon>
        <taxon>CS clade</taxon>
        <taxon>Chlamydomonadales</taxon>
        <taxon>Tetrabaenaceae</taxon>
        <taxon>Tetrabaena</taxon>
    </lineage>
</organism>
<dbReference type="Gene3D" id="6.10.140.2220">
    <property type="match status" value="1"/>
</dbReference>
<evidence type="ECO:0000259" key="6">
    <source>
        <dbReference type="PROSITE" id="PS50865"/>
    </source>
</evidence>
<evidence type="ECO:0000313" key="7">
    <source>
        <dbReference type="EMBL" id="PNH08347.1"/>
    </source>
</evidence>
<dbReference type="SUPFAM" id="SSF144232">
    <property type="entry name" value="HIT/MYND zinc finger-like"/>
    <property type="match status" value="1"/>
</dbReference>
<dbReference type="InterPro" id="IPR002893">
    <property type="entry name" value="Znf_MYND"/>
</dbReference>
<keyword evidence="1" id="KW-0479">Metal-binding</keyword>
<reference evidence="7 8" key="1">
    <citation type="journal article" date="2017" name="Mol. Biol. Evol.">
        <title>The 4-celled Tetrabaena socialis nuclear genome reveals the essential components for genetic control of cell number at the origin of multicellularity in the volvocine lineage.</title>
        <authorList>
            <person name="Featherston J."/>
            <person name="Arakaki Y."/>
            <person name="Hanschen E.R."/>
            <person name="Ferris P.J."/>
            <person name="Michod R.E."/>
            <person name="Olson B.J.S.C."/>
            <person name="Nozaki H."/>
            <person name="Durand P.M."/>
        </authorList>
    </citation>
    <scope>NUCLEOTIDE SEQUENCE [LARGE SCALE GENOMIC DNA]</scope>
    <source>
        <strain evidence="7 8">NIES-571</strain>
    </source>
</reference>
<accession>A0A2J8A754</accession>
<feature type="compositionally biased region" description="Low complexity" evidence="5">
    <location>
        <begin position="56"/>
        <end position="70"/>
    </location>
</feature>
<dbReference type="AlphaFoldDB" id="A0A2J8A754"/>
<feature type="domain" description="MYND-type" evidence="6">
    <location>
        <begin position="638"/>
        <end position="681"/>
    </location>
</feature>
<evidence type="ECO:0000313" key="8">
    <source>
        <dbReference type="Proteomes" id="UP000236333"/>
    </source>
</evidence>
<evidence type="ECO:0000256" key="4">
    <source>
        <dbReference type="PROSITE-ProRule" id="PRU00134"/>
    </source>
</evidence>
<dbReference type="Proteomes" id="UP000236333">
    <property type="component" value="Unassembled WGS sequence"/>
</dbReference>
<dbReference type="GO" id="GO:0008270">
    <property type="term" value="F:zinc ion binding"/>
    <property type="evidence" value="ECO:0007669"/>
    <property type="project" value="UniProtKB-KW"/>
</dbReference>
<feature type="region of interest" description="Disordered" evidence="5">
    <location>
        <begin position="56"/>
        <end position="77"/>
    </location>
</feature>
<evidence type="ECO:0000256" key="1">
    <source>
        <dbReference type="ARBA" id="ARBA00022723"/>
    </source>
</evidence>
<keyword evidence="2 4" id="KW-0863">Zinc-finger</keyword>
<evidence type="ECO:0000256" key="3">
    <source>
        <dbReference type="ARBA" id="ARBA00022833"/>
    </source>
</evidence>
<dbReference type="OrthoDB" id="553185at2759"/>
<keyword evidence="8" id="KW-1185">Reference proteome</keyword>